<keyword evidence="4" id="KW-0804">Transcription</keyword>
<dbReference type="PANTHER" id="PTHR31719:SF80">
    <property type="entry name" value="NAC DOMAIN-CONTAINING PROTEIN 67"/>
    <property type="match status" value="1"/>
</dbReference>
<evidence type="ECO:0000256" key="5">
    <source>
        <dbReference type="ARBA" id="ARBA00023242"/>
    </source>
</evidence>
<dbReference type="RefSeq" id="XP_044953810.1">
    <property type="nucleotide sequence ID" value="XM_045097875.1"/>
</dbReference>
<evidence type="ECO:0000256" key="1">
    <source>
        <dbReference type="ARBA" id="ARBA00004123"/>
    </source>
</evidence>
<keyword evidence="2" id="KW-0805">Transcription regulation</keyword>
<dbReference type="Gramene" id="HORVU.MOREX.r3.6HG0547700.1">
    <property type="protein sequence ID" value="HORVU.MOREX.r3.6HG0547700.1.CDS1"/>
    <property type="gene ID" value="HORVU.MOREX.r3.6HG0547700"/>
</dbReference>
<dbReference type="Gene3D" id="2.170.150.80">
    <property type="entry name" value="NAC domain"/>
    <property type="match status" value="1"/>
</dbReference>
<gene>
    <name evidence="7" type="primary">LOC123403974</name>
</gene>
<reference evidence="7" key="2">
    <citation type="submission" date="2020-10" db="EMBL/GenBank/DDBJ databases">
        <authorList>
            <person name="Scholz U."/>
            <person name="Mascher M."/>
            <person name="Fiebig A."/>
        </authorList>
    </citation>
    <scope>NUCLEOTIDE SEQUENCE [LARGE SCALE GENOMIC DNA]</scope>
    <source>
        <strain evidence="7">cv. Morex</strain>
    </source>
</reference>
<evidence type="ECO:0000313" key="8">
    <source>
        <dbReference type="Proteomes" id="UP000011116"/>
    </source>
</evidence>
<dbReference type="EnsemblPlants" id="HORVU.MOREX.r3.6HG0547700.1">
    <property type="protein sequence ID" value="HORVU.MOREX.r3.6HG0547700.1.CDS1"/>
    <property type="gene ID" value="HORVU.MOREX.r3.6HG0547700"/>
</dbReference>
<dbReference type="PROSITE" id="PS51005">
    <property type="entry name" value="NAC"/>
    <property type="match status" value="1"/>
</dbReference>
<dbReference type="SMR" id="A0A8I7BB06"/>
<evidence type="ECO:0000256" key="3">
    <source>
        <dbReference type="ARBA" id="ARBA00023125"/>
    </source>
</evidence>
<dbReference type="KEGG" id="hvg:123403974"/>
<dbReference type="GO" id="GO:0006355">
    <property type="term" value="P:regulation of DNA-templated transcription"/>
    <property type="evidence" value="ECO:0007669"/>
    <property type="project" value="InterPro"/>
</dbReference>
<name>A0A8I7BB06_HORVV</name>
<dbReference type="Proteomes" id="UP000011116">
    <property type="component" value="Chromosome 6H"/>
</dbReference>
<dbReference type="AlphaFoldDB" id="A0A8I7BB06"/>
<evidence type="ECO:0000256" key="4">
    <source>
        <dbReference type="ARBA" id="ARBA00023163"/>
    </source>
</evidence>
<evidence type="ECO:0000256" key="2">
    <source>
        <dbReference type="ARBA" id="ARBA00023015"/>
    </source>
</evidence>
<dbReference type="GeneID" id="123403974"/>
<comment type="subcellular location">
    <subcellularLocation>
        <location evidence="1">Nucleus</location>
    </subcellularLocation>
</comment>
<dbReference type="OrthoDB" id="1921961at2759"/>
<dbReference type="InterPro" id="IPR003441">
    <property type="entry name" value="NAC-dom"/>
</dbReference>
<evidence type="ECO:0000313" key="7">
    <source>
        <dbReference type="EnsemblPlants" id="HORVU.MOREX.r3.6HG0547700.1.CDS1"/>
    </source>
</evidence>
<keyword evidence="5" id="KW-0539">Nucleus</keyword>
<feature type="domain" description="NAC" evidence="6">
    <location>
        <begin position="13"/>
        <end position="167"/>
    </location>
</feature>
<proteinExistence type="predicted"/>
<sequence>MARRRDAEAELSLPPGFRFHPTDEELVGDYLCARAAGRAPPAHVIAEVDLYRHDPWELPERALFGVREWYFFTPRDRKYPNGSRPSRAAGGGYWKATGADKPVARAGRTVGVKKSLVFYHGRPGAAVKTDWIMHEYRLAGAEGRAAKKRDGASLRLDDWVLCRLYDKKNQWEKMQQQLQEAAVKAAASRSVSWGEMQTPESDVDNDAFPELDSLPPTLQTTNAAMLPKEEVQELELDTDEWLMGISLDDLQGPGSLMLPWDDSYAASFLSPVATMKMEQDISPFLF</sequence>
<keyword evidence="8" id="KW-1185">Reference proteome</keyword>
<organism evidence="7 8">
    <name type="scientific">Hordeum vulgare subsp. vulgare</name>
    <name type="common">Domesticated barley</name>
    <dbReference type="NCBI Taxonomy" id="112509"/>
    <lineage>
        <taxon>Eukaryota</taxon>
        <taxon>Viridiplantae</taxon>
        <taxon>Streptophyta</taxon>
        <taxon>Embryophyta</taxon>
        <taxon>Tracheophyta</taxon>
        <taxon>Spermatophyta</taxon>
        <taxon>Magnoliopsida</taxon>
        <taxon>Liliopsida</taxon>
        <taxon>Poales</taxon>
        <taxon>Poaceae</taxon>
        <taxon>BOP clade</taxon>
        <taxon>Pooideae</taxon>
        <taxon>Triticodae</taxon>
        <taxon>Triticeae</taxon>
        <taxon>Hordeinae</taxon>
        <taxon>Hordeum</taxon>
    </lineage>
</organism>
<reference evidence="7" key="3">
    <citation type="submission" date="2022-01" db="UniProtKB">
        <authorList>
            <consortium name="EnsemblPlants"/>
        </authorList>
    </citation>
    <scope>IDENTIFICATION</scope>
    <source>
        <strain evidence="7">subsp. vulgare</strain>
    </source>
</reference>
<dbReference type="InterPro" id="IPR036093">
    <property type="entry name" value="NAC_dom_sf"/>
</dbReference>
<dbReference type="Gramene" id="HORVU.MOREX.r2.6HG0455190.1">
    <property type="protein sequence ID" value="HORVU.MOREX.r2.6HG0455190.1.CDS.1"/>
    <property type="gene ID" value="HORVU.MOREX.r2.6HG0455190"/>
</dbReference>
<keyword evidence="3" id="KW-0238">DNA-binding</keyword>
<protein>
    <recommendedName>
        <fullName evidence="6">NAC domain-containing protein</fullName>
    </recommendedName>
</protein>
<dbReference type="PANTHER" id="PTHR31719">
    <property type="entry name" value="NAC TRANSCRIPTION FACTOR 56"/>
    <property type="match status" value="1"/>
</dbReference>
<dbReference type="Pfam" id="PF02365">
    <property type="entry name" value="NAM"/>
    <property type="match status" value="1"/>
</dbReference>
<dbReference type="GO" id="GO:0005634">
    <property type="term" value="C:nucleus"/>
    <property type="evidence" value="ECO:0007669"/>
    <property type="project" value="UniProtKB-SubCell"/>
</dbReference>
<dbReference type="SUPFAM" id="SSF101941">
    <property type="entry name" value="NAC domain"/>
    <property type="match status" value="1"/>
</dbReference>
<dbReference type="GO" id="GO:0003677">
    <property type="term" value="F:DNA binding"/>
    <property type="evidence" value="ECO:0007669"/>
    <property type="project" value="UniProtKB-KW"/>
</dbReference>
<reference evidence="8" key="1">
    <citation type="journal article" date="2012" name="Nature">
        <title>A physical, genetic and functional sequence assembly of the barley genome.</title>
        <authorList>
            <consortium name="The International Barley Genome Sequencing Consortium"/>
            <person name="Mayer K.F."/>
            <person name="Waugh R."/>
            <person name="Brown J.W."/>
            <person name="Schulman A."/>
            <person name="Langridge P."/>
            <person name="Platzer M."/>
            <person name="Fincher G.B."/>
            <person name="Muehlbauer G.J."/>
            <person name="Sato K."/>
            <person name="Close T.J."/>
            <person name="Wise R.P."/>
            <person name="Stein N."/>
        </authorList>
    </citation>
    <scope>NUCLEOTIDE SEQUENCE [LARGE SCALE GENOMIC DNA]</scope>
    <source>
        <strain evidence="8">cv. Morex</strain>
    </source>
</reference>
<evidence type="ECO:0000259" key="6">
    <source>
        <dbReference type="PROSITE" id="PS51005"/>
    </source>
</evidence>
<accession>A0A8I7BB06</accession>